<sequence length="400" mass="42633">MSDAAPGAGGERVRSVRGVVAGKGVAWMGSDGGEEGGLGCHCEVCWLMGVLACGRFVVLHYAGMFCGDLEVEDMELTRQDSWYMDDCTIIFAALAILAKDDGARSIPIKERSWLMDCFHMGVLFCIAWPLAHEQANASTPHFGTINAHRATSTAAKTVHQNNLTSSHPPSPHSHPATATMSDTAEPTTRPEEQLPTATEDHDADASGDEEEILAMKKRVQEMEAEAAKLREMQAELHSTSSELRESKEDIDSRSIFVGNVDYGASPEEIQAHFTSCGSINRVTILLDKFTGHPKGYAYVEFSEPGLVSNALVLNESVFRGRNLKVVPKRTNLPGMNRGGRGGGRGGGAPRGRGAPYGGGFGGGRGGYGAPPFAPRGGGMRRYRGGFRGGRGRGGGGYAPY</sequence>
<evidence type="ECO:0000313" key="1">
    <source>
        <dbReference type="EMBL" id="KAK8210353.1"/>
    </source>
</evidence>
<dbReference type="EMBL" id="JAMKPW020000015">
    <property type="protein sequence ID" value="KAK8210353.1"/>
    <property type="molecule type" value="Genomic_DNA"/>
</dbReference>
<keyword evidence="2" id="KW-1185">Reference proteome</keyword>
<name>A0ACC3SEX4_9PEZI</name>
<evidence type="ECO:0000313" key="2">
    <source>
        <dbReference type="Proteomes" id="UP001320706"/>
    </source>
</evidence>
<accession>A0ACC3SEX4</accession>
<dbReference type="Proteomes" id="UP001320706">
    <property type="component" value="Unassembled WGS sequence"/>
</dbReference>
<gene>
    <name evidence="1" type="ORF">M8818_003522</name>
</gene>
<organism evidence="1 2">
    <name type="scientific">Zalaria obscura</name>
    <dbReference type="NCBI Taxonomy" id="2024903"/>
    <lineage>
        <taxon>Eukaryota</taxon>
        <taxon>Fungi</taxon>
        <taxon>Dikarya</taxon>
        <taxon>Ascomycota</taxon>
        <taxon>Pezizomycotina</taxon>
        <taxon>Dothideomycetes</taxon>
        <taxon>Dothideomycetidae</taxon>
        <taxon>Dothideales</taxon>
        <taxon>Zalariaceae</taxon>
        <taxon>Zalaria</taxon>
    </lineage>
</organism>
<reference evidence="1" key="1">
    <citation type="submission" date="2024-02" db="EMBL/GenBank/DDBJ databases">
        <title>Metagenome Assembled Genome of Zalaria obscura JY119.</title>
        <authorList>
            <person name="Vighnesh L."/>
            <person name="Jagadeeshwari U."/>
            <person name="Venkata Ramana C."/>
            <person name="Sasikala C."/>
        </authorList>
    </citation>
    <scope>NUCLEOTIDE SEQUENCE</scope>
    <source>
        <strain evidence="1">JY119</strain>
    </source>
</reference>
<protein>
    <submittedName>
        <fullName evidence="1">Uncharacterized protein</fullName>
    </submittedName>
</protein>
<comment type="caution">
    <text evidence="1">The sequence shown here is derived from an EMBL/GenBank/DDBJ whole genome shotgun (WGS) entry which is preliminary data.</text>
</comment>
<proteinExistence type="predicted"/>